<evidence type="ECO:0000313" key="6">
    <source>
        <dbReference type="EMBL" id="VAW41184.1"/>
    </source>
</evidence>
<keyword evidence="4" id="KW-0732">Signal</keyword>
<dbReference type="InterPro" id="IPR000914">
    <property type="entry name" value="SBP_5_dom"/>
</dbReference>
<dbReference type="PIRSF" id="PIRSF002741">
    <property type="entry name" value="MppA"/>
    <property type="match status" value="1"/>
</dbReference>
<organism evidence="6">
    <name type="scientific">hydrothermal vent metagenome</name>
    <dbReference type="NCBI Taxonomy" id="652676"/>
    <lineage>
        <taxon>unclassified sequences</taxon>
        <taxon>metagenomes</taxon>
        <taxon>ecological metagenomes</taxon>
    </lineage>
</organism>
<evidence type="ECO:0000256" key="2">
    <source>
        <dbReference type="ARBA" id="ARBA00005695"/>
    </source>
</evidence>
<name>A0A3B0WBZ9_9ZZZZ</name>
<dbReference type="CDD" id="cd08504">
    <property type="entry name" value="PBP2_OppA"/>
    <property type="match status" value="1"/>
</dbReference>
<dbReference type="Pfam" id="PF00496">
    <property type="entry name" value="SBP_bac_5"/>
    <property type="match status" value="1"/>
</dbReference>
<evidence type="ECO:0000256" key="4">
    <source>
        <dbReference type="ARBA" id="ARBA00022729"/>
    </source>
</evidence>
<evidence type="ECO:0000256" key="1">
    <source>
        <dbReference type="ARBA" id="ARBA00004196"/>
    </source>
</evidence>
<comment type="subcellular location">
    <subcellularLocation>
        <location evidence="1">Cell envelope</location>
    </subcellularLocation>
</comment>
<dbReference type="GO" id="GO:0043190">
    <property type="term" value="C:ATP-binding cassette (ABC) transporter complex"/>
    <property type="evidence" value="ECO:0007669"/>
    <property type="project" value="InterPro"/>
</dbReference>
<evidence type="ECO:0000256" key="3">
    <source>
        <dbReference type="ARBA" id="ARBA00022448"/>
    </source>
</evidence>
<proteinExistence type="inferred from homology"/>
<dbReference type="SUPFAM" id="SSF53850">
    <property type="entry name" value="Periplasmic binding protein-like II"/>
    <property type="match status" value="1"/>
</dbReference>
<sequence>MKLYFSIIFWLLLLNTSEVYAQTTLNRGNGSEPDSLNIHLAEGLNSHNILRDLYEGLMTSDVQGKPIYGAAISHNVEYNVWTFKLRENGKWSDGSNVVAADFVRGWQRAINPETAAPYAFLLNNIVHAKKITNIKLTPNNLAVKAIDDYTLEVRLWQMDSAFLEKLTLPIFYPVAKNTSSQIISNGAYKLTDWRIQEKIVLEKNPYYYATEKIYFDKVNYWVTEDQSSELKRFRAGELDITESIPDSQIDWIKQNLPQQLRIYPYLGSFFLGLNMHDEHLNNPKLRQALSLSIDRKILTEKVLKTGQQPAYGIVPAALLNTKPTKPVINQAQRLLQAKKLFQQSGIDITELNIEILYNNSENQRKVAIAIAAMWKQTLGIKTTLLNQEWKVFVQSRKSNKRQAFRSGWIADYADALSFLELFKSNSRFNFYRYKNSEYDEIIENIGKTADLELKNQLIERAESILLHDMPVIPLYYYVSRHMVSGQLRGFKDNVADRHLSKYLYKED</sequence>
<dbReference type="FunFam" id="3.10.105.10:FF:000001">
    <property type="entry name" value="Oligopeptide ABC transporter, oligopeptide-binding protein"/>
    <property type="match status" value="1"/>
</dbReference>
<dbReference type="FunFam" id="3.90.76.10:FF:000001">
    <property type="entry name" value="Oligopeptide ABC transporter substrate-binding protein"/>
    <property type="match status" value="1"/>
</dbReference>
<evidence type="ECO:0000259" key="5">
    <source>
        <dbReference type="Pfam" id="PF00496"/>
    </source>
</evidence>
<protein>
    <submittedName>
        <fullName evidence="6">Oligopeptide ABC transporter, periplasmic oligopeptide-binding protein OppA (TC 3.A.1.5.1)</fullName>
    </submittedName>
</protein>
<dbReference type="Gene3D" id="3.10.105.10">
    <property type="entry name" value="Dipeptide-binding Protein, Domain 3"/>
    <property type="match status" value="1"/>
</dbReference>
<gene>
    <name evidence="6" type="ORF">MNBD_GAMMA01-603</name>
</gene>
<comment type="similarity">
    <text evidence="2">Belongs to the bacterial solute-binding protein 5 family.</text>
</comment>
<reference evidence="6" key="1">
    <citation type="submission" date="2018-06" db="EMBL/GenBank/DDBJ databases">
        <authorList>
            <person name="Zhirakovskaya E."/>
        </authorList>
    </citation>
    <scope>NUCLEOTIDE SEQUENCE</scope>
</reference>
<dbReference type="InterPro" id="IPR039424">
    <property type="entry name" value="SBP_5"/>
</dbReference>
<feature type="domain" description="Solute-binding protein family 5" evidence="5">
    <location>
        <begin position="79"/>
        <end position="428"/>
    </location>
</feature>
<dbReference type="GO" id="GO:1904680">
    <property type="term" value="F:peptide transmembrane transporter activity"/>
    <property type="evidence" value="ECO:0007669"/>
    <property type="project" value="TreeGrafter"/>
</dbReference>
<dbReference type="EMBL" id="UOEW01000298">
    <property type="protein sequence ID" value="VAW41184.1"/>
    <property type="molecule type" value="Genomic_DNA"/>
</dbReference>
<accession>A0A3B0WBZ9</accession>
<dbReference type="GO" id="GO:0030288">
    <property type="term" value="C:outer membrane-bounded periplasmic space"/>
    <property type="evidence" value="ECO:0007669"/>
    <property type="project" value="TreeGrafter"/>
</dbReference>
<keyword evidence="3" id="KW-0813">Transport</keyword>
<dbReference type="InterPro" id="IPR030678">
    <property type="entry name" value="Peptide/Ni-bd"/>
</dbReference>
<dbReference type="Gene3D" id="3.40.190.10">
    <property type="entry name" value="Periplasmic binding protein-like II"/>
    <property type="match status" value="1"/>
</dbReference>
<dbReference type="PANTHER" id="PTHR30290:SF10">
    <property type="entry name" value="PERIPLASMIC OLIGOPEPTIDE-BINDING PROTEIN-RELATED"/>
    <property type="match status" value="1"/>
</dbReference>
<dbReference type="Gene3D" id="3.90.76.10">
    <property type="entry name" value="Dipeptide-binding Protein, Domain 1"/>
    <property type="match status" value="1"/>
</dbReference>
<dbReference type="GO" id="GO:0015833">
    <property type="term" value="P:peptide transport"/>
    <property type="evidence" value="ECO:0007669"/>
    <property type="project" value="TreeGrafter"/>
</dbReference>
<dbReference type="AlphaFoldDB" id="A0A3B0WBZ9"/>
<dbReference type="PANTHER" id="PTHR30290">
    <property type="entry name" value="PERIPLASMIC BINDING COMPONENT OF ABC TRANSPORTER"/>
    <property type="match status" value="1"/>
</dbReference>